<gene>
    <name evidence="2" type="ORF">GCM10009844_00480</name>
</gene>
<keyword evidence="3" id="KW-1185">Reference proteome</keyword>
<organism evidence="2 3">
    <name type="scientific">Nocardioides koreensis</name>
    <dbReference type="NCBI Taxonomy" id="433651"/>
    <lineage>
        <taxon>Bacteria</taxon>
        <taxon>Bacillati</taxon>
        <taxon>Actinomycetota</taxon>
        <taxon>Actinomycetes</taxon>
        <taxon>Propionibacteriales</taxon>
        <taxon>Nocardioidaceae</taxon>
        <taxon>Nocardioides</taxon>
    </lineage>
</organism>
<sequence>MKSARTRHAHAGARGPERMGLIAHRRRSRTVPDMTTTLDDGQLPLTELAATVEADTDPLSRLESICRLRTALGAIETATVCAARAEGRSWAAIGAGLGISKQAASKRFGTQQMDNQTPPPRSDHGQARSTRAGWEIAIPGRRALLHIRPRRDDAR</sequence>
<accession>A0ABN2Z1J0</accession>
<evidence type="ECO:0000256" key="1">
    <source>
        <dbReference type="SAM" id="MobiDB-lite"/>
    </source>
</evidence>
<protein>
    <recommendedName>
        <fullName evidence="4">Helix-turn-helix domain-containing protein</fullName>
    </recommendedName>
</protein>
<name>A0ABN2Z1J0_9ACTN</name>
<evidence type="ECO:0008006" key="4">
    <source>
        <dbReference type="Google" id="ProtNLM"/>
    </source>
</evidence>
<feature type="region of interest" description="Disordered" evidence="1">
    <location>
        <begin position="109"/>
        <end position="132"/>
    </location>
</feature>
<comment type="caution">
    <text evidence="2">The sequence shown here is derived from an EMBL/GenBank/DDBJ whole genome shotgun (WGS) entry which is preliminary data.</text>
</comment>
<evidence type="ECO:0000313" key="3">
    <source>
        <dbReference type="Proteomes" id="UP001501771"/>
    </source>
</evidence>
<proteinExistence type="predicted"/>
<dbReference type="EMBL" id="BAAAQR010000001">
    <property type="protein sequence ID" value="GAA2135333.1"/>
    <property type="molecule type" value="Genomic_DNA"/>
</dbReference>
<reference evidence="2 3" key="1">
    <citation type="journal article" date="2019" name="Int. J. Syst. Evol. Microbiol.">
        <title>The Global Catalogue of Microorganisms (GCM) 10K type strain sequencing project: providing services to taxonomists for standard genome sequencing and annotation.</title>
        <authorList>
            <consortium name="The Broad Institute Genomics Platform"/>
            <consortium name="The Broad Institute Genome Sequencing Center for Infectious Disease"/>
            <person name="Wu L."/>
            <person name="Ma J."/>
        </authorList>
    </citation>
    <scope>NUCLEOTIDE SEQUENCE [LARGE SCALE GENOMIC DNA]</scope>
    <source>
        <strain evidence="2 3">JCM 16022</strain>
    </source>
</reference>
<evidence type="ECO:0000313" key="2">
    <source>
        <dbReference type="EMBL" id="GAA2135333.1"/>
    </source>
</evidence>
<dbReference type="Proteomes" id="UP001501771">
    <property type="component" value="Unassembled WGS sequence"/>
</dbReference>